<evidence type="ECO:0000256" key="3">
    <source>
        <dbReference type="ARBA" id="ARBA00022459"/>
    </source>
</evidence>
<keyword evidence="5 11" id="KW-0732">Signal</keyword>
<feature type="signal peptide" evidence="13">
    <location>
        <begin position="1"/>
        <end position="24"/>
    </location>
</feature>
<dbReference type="GO" id="GO:0000742">
    <property type="term" value="P:karyogamy involved in conjugation with cellular fusion"/>
    <property type="evidence" value="ECO:0007669"/>
    <property type="project" value="UniProtKB-UniRule"/>
</dbReference>
<evidence type="ECO:0000256" key="6">
    <source>
        <dbReference type="ARBA" id="ARBA00022824"/>
    </source>
</evidence>
<accession>A0A8H4BK43</accession>
<evidence type="ECO:0000256" key="9">
    <source>
        <dbReference type="ARBA" id="ARBA00023180"/>
    </source>
</evidence>
<dbReference type="PANTHER" id="PTHR28012">
    <property type="entry name" value="NUCLEAR FUSION PROTEIN KAR5"/>
    <property type="match status" value="1"/>
</dbReference>
<comment type="caution">
    <text evidence="14">The sequence shown here is derived from an EMBL/GenBank/DDBJ whole genome shotgun (WGS) entry which is preliminary data.</text>
</comment>
<dbReference type="GO" id="GO:0005789">
    <property type="term" value="C:endoplasmic reticulum membrane"/>
    <property type="evidence" value="ECO:0007669"/>
    <property type="project" value="UniProtKB-SubCell"/>
</dbReference>
<comment type="similarity">
    <text evidence="2 11">Belongs to the KAR5 family.</text>
</comment>
<proteinExistence type="inferred from homology"/>
<keyword evidence="4" id="KW-0812">Transmembrane</keyword>
<evidence type="ECO:0000256" key="7">
    <source>
        <dbReference type="ARBA" id="ARBA00022989"/>
    </source>
</evidence>
<evidence type="ECO:0000256" key="10">
    <source>
        <dbReference type="ARBA" id="ARBA00023242"/>
    </source>
</evidence>
<keyword evidence="3 11" id="KW-0415">Karyogamy</keyword>
<comment type="subcellular location">
    <subcellularLocation>
        <location evidence="11">Endoplasmic reticulum membrane</location>
    </subcellularLocation>
    <subcellularLocation>
        <location evidence="11">Nucleus membrane</location>
    </subcellularLocation>
</comment>
<dbReference type="GO" id="GO:0048288">
    <property type="term" value="P:nuclear membrane fusion involved in karyogamy"/>
    <property type="evidence" value="ECO:0007669"/>
    <property type="project" value="UniProtKB-UniRule"/>
</dbReference>
<organism evidence="14 15">
    <name type="scientific">Mucor circinelloides f. lusitanicus</name>
    <name type="common">Mucor racemosus var. lusitanicus</name>
    <dbReference type="NCBI Taxonomy" id="29924"/>
    <lineage>
        <taxon>Eukaryota</taxon>
        <taxon>Fungi</taxon>
        <taxon>Fungi incertae sedis</taxon>
        <taxon>Mucoromycota</taxon>
        <taxon>Mucoromycotina</taxon>
        <taxon>Mucoromycetes</taxon>
        <taxon>Mucorales</taxon>
        <taxon>Mucorineae</taxon>
        <taxon>Mucoraceae</taxon>
        <taxon>Mucor</taxon>
    </lineage>
</organism>
<feature type="compositionally biased region" description="Acidic residues" evidence="12">
    <location>
        <begin position="533"/>
        <end position="547"/>
    </location>
</feature>
<comment type="function">
    <text evidence="1 11">Required for nuclear membrane fusion during karyogamy.</text>
</comment>
<evidence type="ECO:0000256" key="2">
    <source>
        <dbReference type="ARBA" id="ARBA00010473"/>
    </source>
</evidence>
<evidence type="ECO:0000256" key="1">
    <source>
        <dbReference type="ARBA" id="ARBA00003389"/>
    </source>
</evidence>
<dbReference type="EMBL" id="JAAECE010000003">
    <property type="protein sequence ID" value="KAF1803804.1"/>
    <property type="molecule type" value="Genomic_DNA"/>
</dbReference>
<dbReference type="Proteomes" id="UP000469890">
    <property type="component" value="Unassembled WGS sequence"/>
</dbReference>
<dbReference type="Pfam" id="PF04163">
    <property type="entry name" value="Tht1"/>
    <property type="match status" value="1"/>
</dbReference>
<evidence type="ECO:0000256" key="8">
    <source>
        <dbReference type="ARBA" id="ARBA00023136"/>
    </source>
</evidence>
<evidence type="ECO:0000256" key="5">
    <source>
        <dbReference type="ARBA" id="ARBA00022729"/>
    </source>
</evidence>
<dbReference type="AlphaFoldDB" id="A0A8H4BK43"/>
<evidence type="ECO:0000256" key="12">
    <source>
        <dbReference type="SAM" id="MobiDB-lite"/>
    </source>
</evidence>
<gene>
    <name evidence="14" type="ORF">FB192DRAFT_1369876</name>
</gene>
<feature type="compositionally biased region" description="Polar residues" evidence="12">
    <location>
        <begin position="499"/>
        <end position="511"/>
    </location>
</feature>
<evidence type="ECO:0000313" key="14">
    <source>
        <dbReference type="EMBL" id="KAF1803804.1"/>
    </source>
</evidence>
<reference evidence="14 15" key="1">
    <citation type="submission" date="2019-09" db="EMBL/GenBank/DDBJ databases">
        <authorList>
            <consortium name="DOE Joint Genome Institute"/>
            <person name="Mondo S.J."/>
            <person name="Navarro-Mendoza M.I."/>
            <person name="Perez-Arques C."/>
            <person name="Panchal S."/>
            <person name="Nicolas F.E."/>
            <person name="Ganguly P."/>
            <person name="Pangilinan J."/>
            <person name="Grigoriev I."/>
            <person name="Heitman J."/>
            <person name="Sanya K."/>
            <person name="Garre V."/>
        </authorList>
    </citation>
    <scope>NUCLEOTIDE SEQUENCE [LARGE SCALE GENOMIC DNA]</scope>
    <source>
        <strain evidence="14 15">MU402</strain>
    </source>
</reference>
<feature type="chain" id="PRO_5033992934" description="Karyogamy protein 5" evidence="13">
    <location>
        <begin position="25"/>
        <end position="567"/>
    </location>
</feature>
<name>A0A8H4BK43_MUCCL</name>
<dbReference type="PANTHER" id="PTHR28012:SF1">
    <property type="entry name" value="NUCLEAR FUSION PROTEIN KAR5"/>
    <property type="match status" value="1"/>
</dbReference>
<feature type="region of interest" description="Disordered" evidence="12">
    <location>
        <begin position="533"/>
        <end position="567"/>
    </location>
</feature>
<sequence>MQLLNTWILLLITIIISLEYAIHSIDLTNTTSSKKERKLKISLLKEKIVLDHGLELYKNLQHHESDCFKKVTIMLSEGCGSLANLDSIMSMTYAILLTLCELSTAAIPIPQECRAIQNLYTTNANVSNDVTTNCALTLSKAPQTWTSYSGYHRDVVMMCFAIRYPMEKEMLERLHENITLNQAKNYEILKNQHEYLAQWHQQEMHTFDHLKKSQHELWYQMQAIQQTHLQTANQVQMIFNTLKLLQNSTELAVNKYNSLFQIHAQELQSQLNEITMRHAMDIDQLLDRVFGDFSLVEKGLSRMMTAQRKVVQDWEETKMVQQEYLDVWRDSIEQVNSRLMEVMNHSMQYMKSIEKDISLMQDQISWLLFPFKWLHGSITHLYIEIRHYALEFLVHALVFNYVLNAKTGGLIRKLGSASLATLAHFYLYRILMDYFEDEPYVDCAVLVLEYVIANGELARCLTWSRNNLFWDDASVVENAPAPPPNVSEQPRSPSPAVVPQTSNVGRSATATTPTRQYHFHNYYIKESFPELVEITDDETEDEQDEEGNTILPMSVEEYRHPSHPFQR</sequence>
<keyword evidence="10 11" id="KW-0539">Nucleus</keyword>
<dbReference type="GO" id="GO:0031965">
    <property type="term" value="C:nuclear membrane"/>
    <property type="evidence" value="ECO:0007669"/>
    <property type="project" value="UniProtKB-SubCell"/>
</dbReference>
<keyword evidence="8" id="KW-0472">Membrane</keyword>
<evidence type="ECO:0000256" key="11">
    <source>
        <dbReference type="RuleBase" id="RU368082"/>
    </source>
</evidence>
<evidence type="ECO:0000256" key="13">
    <source>
        <dbReference type="SAM" id="SignalP"/>
    </source>
</evidence>
<keyword evidence="7" id="KW-1133">Transmembrane helix</keyword>
<keyword evidence="6 11" id="KW-0256">Endoplasmic reticulum</keyword>
<protein>
    <recommendedName>
        <fullName evidence="16">Karyogamy protein 5</fullName>
    </recommendedName>
</protein>
<feature type="region of interest" description="Disordered" evidence="12">
    <location>
        <begin position="480"/>
        <end position="511"/>
    </location>
</feature>
<evidence type="ECO:0008006" key="16">
    <source>
        <dbReference type="Google" id="ProtNLM"/>
    </source>
</evidence>
<keyword evidence="9" id="KW-0325">Glycoprotein</keyword>
<evidence type="ECO:0000313" key="15">
    <source>
        <dbReference type="Proteomes" id="UP000469890"/>
    </source>
</evidence>
<dbReference type="InterPro" id="IPR007292">
    <property type="entry name" value="Nuclear_fusion_Kar5"/>
</dbReference>
<evidence type="ECO:0000256" key="4">
    <source>
        <dbReference type="ARBA" id="ARBA00022692"/>
    </source>
</evidence>